<dbReference type="AlphaFoldDB" id="A0A502CWN3"/>
<comment type="caution">
    <text evidence="2">The sequence shown here is derived from an EMBL/GenBank/DDBJ whole genome shotgun (WGS) entry which is preliminary data.</text>
</comment>
<proteinExistence type="predicted"/>
<feature type="region of interest" description="Disordered" evidence="1">
    <location>
        <begin position="68"/>
        <end position="91"/>
    </location>
</feature>
<protein>
    <submittedName>
        <fullName evidence="2">Uncharacterized protein</fullName>
    </submittedName>
</protein>
<gene>
    <name evidence="2" type="ORF">EAH86_09810</name>
</gene>
<keyword evidence="3" id="KW-1185">Reference proteome</keyword>
<reference evidence="2 3" key="1">
    <citation type="journal article" date="2019" name="Environ. Microbiol.">
        <title>Species interactions and distinct microbial communities in high Arctic permafrost affected cryosols are associated with the CH4 and CO2 gas fluxes.</title>
        <authorList>
            <person name="Altshuler I."/>
            <person name="Hamel J."/>
            <person name="Turney S."/>
            <person name="Magnuson E."/>
            <person name="Levesque R."/>
            <person name="Greer C."/>
            <person name="Whyte L.G."/>
        </authorList>
    </citation>
    <scope>NUCLEOTIDE SEQUENCE [LARGE SCALE GENOMIC DNA]</scope>
    <source>
        <strain evidence="2 3">S9.3A</strain>
    </source>
</reference>
<accession>A0A502CWN3</accession>
<dbReference type="Proteomes" id="UP000317722">
    <property type="component" value="Unassembled WGS sequence"/>
</dbReference>
<evidence type="ECO:0000313" key="3">
    <source>
        <dbReference type="Proteomes" id="UP000317722"/>
    </source>
</evidence>
<dbReference type="EMBL" id="RCZM01000003">
    <property type="protein sequence ID" value="TPG17062.1"/>
    <property type="molecule type" value="Genomic_DNA"/>
</dbReference>
<sequence>MNVVLVLILLASCGGDRLSAGSVADEVVQRLGTNGSGDSSYAGVASQDDVIDMCRLLGAVAARQKISPSGVMSPDSVTQCHEAAQQAATTP</sequence>
<evidence type="ECO:0000313" key="2">
    <source>
        <dbReference type="EMBL" id="TPG17062.1"/>
    </source>
</evidence>
<name>A0A502CWN3_9MICO</name>
<organism evidence="2 3">
    <name type="scientific">Pedococcus bigeumensis</name>
    <dbReference type="NCBI Taxonomy" id="433644"/>
    <lineage>
        <taxon>Bacteria</taxon>
        <taxon>Bacillati</taxon>
        <taxon>Actinomycetota</taxon>
        <taxon>Actinomycetes</taxon>
        <taxon>Micrococcales</taxon>
        <taxon>Intrasporangiaceae</taxon>
        <taxon>Pedococcus</taxon>
    </lineage>
</organism>
<evidence type="ECO:0000256" key="1">
    <source>
        <dbReference type="SAM" id="MobiDB-lite"/>
    </source>
</evidence>